<dbReference type="SUPFAM" id="SSF46955">
    <property type="entry name" value="Putative DNA-binding domain"/>
    <property type="match status" value="1"/>
</dbReference>
<evidence type="ECO:0000256" key="2">
    <source>
        <dbReference type="ARBA" id="ARBA00022723"/>
    </source>
</evidence>
<keyword evidence="4" id="KW-0411">Iron-sulfur</keyword>
<keyword evidence="6" id="KW-0238">DNA-binding</keyword>
<name>A0A2A6JJ99_9HYPH</name>
<dbReference type="GO" id="GO:0051537">
    <property type="term" value="F:2 iron, 2 sulfur cluster binding"/>
    <property type="evidence" value="ECO:0007669"/>
    <property type="project" value="UniProtKB-KW"/>
</dbReference>
<keyword evidence="2" id="KW-0479">Metal-binding</keyword>
<dbReference type="CDD" id="cd01110">
    <property type="entry name" value="HTH_SoxR"/>
    <property type="match status" value="1"/>
</dbReference>
<keyword evidence="10" id="KW-1185">Reference proteome</keyword>
<evidence type="ECO:0000313" key="9">
    <source>
        <dbReference type="EMBL" id="PDT06161.1"/>
    </source>
</evidence>
<evidence type="ECO:0000313" key="10">
    <source>
        <dbReference type="Proteomes" id="UP000220768"/>
    </source>
</evidence>
<dbReference type="GO" id="GO:0006979">
    <property type="term" value="P:response to oxidative stress"/>
    <property type="evidence" value="ECO:0007669"/>
    <property type="project" value="InterPro"/>
</dbReference>
<evidence type="ECO:0000256" key="7">
    <source>
        <dbReference type="ARBA" id="ARBA00023163"/>
    </source>
</evidence>
<dbReference type="InterPro" id="IPR009061">
    <property type="entry name" value="DNA-bd_dom_put_sf"/>
</dbReference>
<evidence type="ECO:0000259" key="8">
    <source>
        <dbReference type="PROSITE" id="PS50937"/>
    </source>
</evidence>
<evidence type="ECO:0000256" key="3">
    <source>
        <dbReference type="ARBA" id="ARBA00023004"/>
    </source>
</evidence>
<gene>
    <name evidence="9" type="primary">soxR</name>
    <name evidence="9" type="ORF">CO666_00625</name>
</gene>
<proteinExistence type="predicted"/>
<evidence type="ECO:0000256" key="5">
    <source>
        <dbReference type="ARBA" id="ARBA00023015"/>
    </source>
</evidence>
<reference evidence="9 10" key="1">
    <citation type="submission" date="2017-09" db="EMBL/GenBank/DDBJ databases">
        <title>Comparative genomics of rhizobia isolated from Phaseolus vulgaris in China.</title>
        <authorList>
            <person name="Tong W."/>
        </authorList>
    </citation>
    <scope>NUCLEOTIDE SEQUENCE [LARGE SCALE GENOMIC DNA]</scope>
    <source>
        <strain evidence="9 10">C5</strain>
    </source>
</reference>
<evidence type="ECO:0000256" key="6">
    <source>
        <dbReference type="ARBA" id="ARBA00023125"/>
    </source>
</evidence>
<dbReference type="GO" id="GO:0003677">
    <property type="term" value="F:DNA binding"/>
    <property type="evidence" value="ECO:0007669"/>
    <property type="project" value="UniProtKB-KW"/>
</dbReference>
<dbReference type="NCBIfam" id="TIGR01950">
    <property type="entry name" value="SoxR"/>
    <property type="match status" value="1"/>
</dbReference>
<evidence type="ECO:0000256" key="4">
    <source>
        <dbReference type="ARBA" id="ARBA00023014"/>
    </source>
</evidence>
<dbReference type="Pfam" id="PF00376">
    <property type="entry name" value="MerR"/>
    <property type="match status" value="1"/>
</dbReference>
<feature type="domain" description="HTH merR-type" evidence="8">
    <location>
        <begin position="12"/>
        <end position="80"/>
    </location>
</feature>
<dbReference type="PROSITE" id="PS00552">
    <property type="entry name" value="HTH_MERR_1"/>
    <property type="match status" value="1"/>
</dbReference>
<dbReference type="InterPro" id="IPR015358">
    <property type="entry name" value="Tscrpt_reg_MerR_DNA-bd"/>
</dbReference>
<keyword evidence="3" id="KW-0408">Iron</keyword>
<keyword evidence="7" id="KW-0804">Transcription</keyword>
<dbReference type="GO" id="GO:0046872">
    <property type="term" value="F:metal ion binding"/>
    <property type="evidence" value="ECO:0007669"/>
    <property type="project" value="UniProtKB-KW"/>
</dbReference>
<dbReference type="EMBL" id="NWSV01000001">
    <property type="protein sequence ID" value="PDT06161.1"/>
    <property type="molecule type" value="Genomic_DNA"/>
</dbReference>
<accession>A0A2A6JJ99</accession>
<protein>
    <submittedName>
        <fullName evidence="9">Redox-sensitive transcriptional activator SoxR</fullName>
    </submittedName>
</protein>
<dbReference type="Proteomes" id="UP000220768">
    <property type="component" value="Unassembled WGS sequence"/>
</dbReference>
<dbReference type="PANTHER" id="PTHR30204">
    <property type="entry name" value="REDOX-CYCLING DRUG-SENSING TRANSCRIPTIONAL ACTIVATOR SOXR"/>
    <property type="match status" value="1"/>
</dbReference>
<dbReference type="InterPro" id="IPR010211">
    <property type="entry name" value="Redox-sen_tscrpt-act_SoxR"/>
</dbReference>
<dbReference type="PANTHER" id="PTHR30204:SF0">
    <property type="entry name" value="REDOX-SENSITIVE TRANSCRIPTIONAL ACTIVATOR SOXR"/>
    <property type="match status" value="1"/>
</dbReference>
<dbReference type="PROSITE" id="PS50937">
    <property type="entry name" value="HTH_MERR_2"/>
    <property type="match status" value="1"/>
</dbReference>
<dbReference type="GO" id="GO:0003700">
    <property type="term" value="F:DNA-binding transcription factor activity"/>
    <property type="evidence" value="ECO:0007669"/>
    <property type="project" value="InterPro"/>
</dbReference>
<dbReference type="Gene3D" id="1.10.1660.10">
    <property type="match status" value="1"/>
</dbReference>
<dbReference type="SMART" id="SM00422">
    <property type="entry name" value="HTH_MERR"/>
    <property type="match status" value="1"/>
</dbReference>
<dbReference type="AlphaFoldDB" id="A0A2A6JJ99"/>
<dbReference type="InterPro" id="IPR000551">
    <property type="entry name" value="MerR-type_HTH_dom"/>
</dbReference>
<comment type="caution">
    <text evidence="9">The sequence shown here is derived from an EMBL/GenBank/DDBJ whole genome shotgun (WGS) entry which is preliminary data.</text>
</comment>
<dbReference type="PRINTS" id="PR00040">
    <property type="entry name" value="HTHMERR"/>
</dbReference>
<dbReference type="InterPro" id="IPR047057">
    <property type="entry name" value="MerR_fam"/>
</dbReference>
<sequence length="154" mass="16739">METIPTVPLGKLLTVGDVAERSGLAVSALHFYETKGLISSIRSRGNQRRYGRDVLRRLGIIKVAQRVGIPLAEIQAAFESLPQGRTPTAADWQTLSARWKDDLDARISQLSLLRDRLTGCIGCGCLSVDSCPLRNPGDRLGKEGPGARLLETES</sequence>
<evidence type="ECO:0000256" key="1">
    <source>
        <dbReference type="ARBA" id="ARBA00022714"/>
    </source>
</evidence>
<keyword evidence="1" id="KW-0001">2Fe-2S</keyword>
<dbReference type="RefSeq" id="WP_097610249.1">
    <property type="nucleotide sequence ID" value="NZ_NWSV01000001.1"/>
</dbReference>
<organism evidence="9 10">
    <name type="scientific">Rhizobium chutanense</name>
    <dbReference type="NCBI Taxonomy" id="2035448"/>
    <lineage>
        <taxon>Bacteria</taxon>
        <taxon>Pseudomonadati</taxon>
        <taxon>Pseudomonadota</taxon>
        <taxon>Alphaproteobacteria</taxon>
        <taxon>Hyphomicrobiales</taxon>
        <taxon>Rhizobiaceae</taxon>
        <taxon>Rhizobium/Agrobacterium group</taxon>
        <taxon>Rhizobium</taxon>
    </lineage>
</organism>
<dbReference type="Pfam" id="PF09278">
    <property type="entry name" value="MerR-DNA-bind"/>
    <property type="match status" value="1"/>
</dbReference>
<keyword evidence="5" id="KW-0805">Transcription regulation</keyword>